<comment type="caution">
    <text evidence="1">The sequence shown here is derived from an EMBL/GenBank/DDBJ whole genome shotgun (WGS) entry which is preliminary data.</text>
</comment>
<sequence>MYTGFTLFGGRCLSSSLVLVPSTAALDLKQIRPFFAFSYKERGCKNFMSCHAPACVGCVRLSRTKTPSKNLLLGSAVNPGAVVSLIRRDRSTERYRRHVTLLRGVCLNPLATESHERFRRGLVPLGDTDAR</sequence>
<keyword evidence="2" id="KW-1185">Reference proteome</keyword>
<name>A0A4C1SQT1_EUMVA</name>
<evidence type="ECO:0000313" key="2">
    <source>
        <dbReference type="Proteomes" id="UP000299102"/>
    </source>
</evidence>
<dbReference type="EMBL" id="BGZK01000014">
    <property type="protein sequence ID" value="GBP04492.1"/>
    <property type="molecule type" value="Genomic_DNA"/>
</dbReference>
<evidence type="ECO:0000313" key="1">
    <source>
        <dbReference type="EMBL" id="GBP04492.1"/>
    </source>
</evidence>
<protein>
    <submittedName>
        <fullName evidence="1">Uncharacterized protein</fullName>
    </submittedName>
</protein>
<gene>
    <name evidence="1" type="ORF">EVAR_3871_1</name>
</gene>
<organism evidence="1 2">
    <name type="scientific">Eumeta variegata</name>
    <name type="common">Bagworm moth</name>
    <name type="synonym">Eumeta japonica</name>
    <dbReference type="NCBI Taxonomy" id="151549"/>
    <lineage>
        <taxon>Eukaryota</taxon>
        <taxon>Metazoa</taxon>
        <taxon>Ecdysozoa</taxon>
        <taxon>Arthropoda</taxon>
        <taxon>Hexapoda</taxon>
        <taxon>Insecta</taxon>
        <taxon>Pterygota</taxon>
        <taxon>Neoptera</taxon>
        <taxon>Endopterygota</taxon>
        <taxon>Lepidoptera</taxon>
        <taxon>Glossata</taxon>
        <taxon>Ditrysia</taxon>
        <taxon>Tineoidea</taxon>
        <taxon>Psychidae</taxon>
        <taxon>Oiketicinae</taxon>
        <taxon>Eumeta</taxon>
    </lineage>
</organism>
<reference evidence="1 2" key="1">
    <citation type="journal article" date="2019" name="Commun. Biol.">
        <title>The bagworm genome reveals a unique fibroin gene that provides high tensile strength.</title>
        <authorList>
            <person name="Kono N."/>
            <person name="Nakamura H."/>
            <person name="Ohtoshi R."/>
            <person name="Tomita M."/>
            <person name="Numata K."/>
            <person name="Arakawa K."/>
        </authorList>
    </citation>
    <scope>NUCLEOTIDE SEQUENCE [LARGE SCALE GENOMIC DNA]</scope>
</reference>
<dbReference type="Proteomes" id="UP000299102">
    <property type="component" value="Unassembled WGS sequence"/>
</dbReference>
<dbReference type="AlphaFoldDB" id="A0A4C1SQT1"/>
<proteinExistence type="predicted"/>
<accession>A0A4C1SQT1</accession>